<dbReference type="EMBL" id="BSSA01000005">
    <property type="protein sequence ID" value="GLW69609.1"/>
    <property type="molecule type" value="Genomic_DNA"/>
</dbReference>
<organism evidence="3 4">
    <name type="scientific">Kitasatospora phosalacinea</name>
    <dbReference type="NCBI Taxonomy" id="2065"/>
    <lineage>
        <taxon>Bacteria</taxon>
        <taxon>Bacillati</taxon>
        <taxon>Actinomycetota</taxon>
        <taxon>Actinomycetes</taxon>
        <taxon>Kitasatosporales</taxon>
        <taxon>Streptomycetaceae</taxon>
        <taxon>Kitasatospora</taxon>
    </lineage>
</organism>
<dbReference type="AlphaFoldDB" id="A0A9W6Q6S6"/>
<evidence type="ECO:0000313" key="4">
    <source>
        <dbReference type="Proteomes" id="UP001165041"/>
    </source>
</evidence>
<evidence type="ECO:0000313" key="3">
    <source>
        <dbReference type="EMBL" id="GLW69609.1"/>
    </source>
</evidence>
<accession>A0A9W6Q6S6</accession>
<name>A0A9W6Q6S6_9ACTN</name>
<reference evidence="3" key="1">
    <citation type="submission" date="2023-02" db="EMBL/GenBank/DDBJ databases">
        <title>Kitasatospora phosalacinea NBRC 14627.</title>
        <authorList>
            <person name="Ichikawa N."/>
            <person name="Sato H."/>
            <person name="Tonouchi N."/>
        </authorList>
    </citation>
    <scope>NUCLEOTIDE SEQUENCE</scope>
    <source>
        <strain evidence="3">NBRC 14627</strain>
    </source>
</reference>
<keyword evidence="1" id="KW-0732">Signal</keyword>
<feature type="signal peptide" evidence="1">
    <location>
        <begin position="1"/>
        <end position="23"/>
    </location>
</feature>
<gene>
    <name evidence="3" type="ORF">Kpho02_19080</name>
</gene>
<dbReference type="InterPro" id="IPR025326">
    <property type="entry name" value="DUF4232"/>
</dbReference>
<dbReference type="Proteomes" id="UP001165041">
    <property type="component" value="Unassembled WGS sequence"/>
</dbReference>
<dbReference type="PROSITE" id="PS51257">
    <property type="entry name" value="PROKAR_LIPOPROTEIN"/>
    <property type="match status" value="1"/>
</dbReference>
<sequence>MPLRRLPAAVLLPALGLALTACADPTPAAAPHPAAPAALPHPPAATAATVIPVEAVRDGSGRCTADDLRATVSAPPGERATERIELTNLGPAPCTMTGYPQVDLLSDTGTWTLPRSPGSPVRTVTLPPGGTARVVIDYLPRGTGGRPEFKVTGIALTPPGGTGRLVFHWEGANPRAEDGAAVRPVAP</sequence>
<evidence type="ECO:0000259" key="2">
    <source>
        <dbReference type="Pfam" id="PF14016"/>
    </source>
</evidence>
<protein>
    <recommendedName>
        <fullName evidence="2">DUF4232 domain-containing protein</fullName>
    </recommendedName>
</protein>
<dbReference type="RefSeq" id="WP_285735495.1">
    <property type="nucleotide sequence ID" value="NZ_BSSA01000005.1"/>
</dbReference>
<proteinExistence type="predicted"/>
<dbReference type="Pfam" id="PF14016">
    <property type="entry name" value="DUF4232"/>
    <property type="match status" value="1"/>
</dbReference>
<evidence type="ECO:0000256" key="1">
    <source>
        <dbReference type="SAM" id="SignalP"/>
    </source>
</evidence>
<feature type="domain" description="DUF4232" evidence="2">
    <location>
        <begin position="63"/>
        <end position="175"/>
    </location>
</feature>
<comment type="caution">
    <text evidence="3">The sequence shown here is derived from an EMBL/GenBank/DDBJ whole genome shotgun (WGS) entry which is preliminary data.</text>
</comment>
<feature type="chain" id="PRO_5040824491" description="DUF4232 domain-containing protein" evidence="1">
    <location>
        <begin position="24"/>
        <end position="187"/>
    </location>
</feature>